<dbReference type="PANTHER" id="PTHR22893">
    <property type="entry name" value="NADH OXIDOREDUCTASE-RELATED"/>
    <property type="match status" value="1"/>
</dbReference>
<gene>
    <name evidence="2" type="ORF">BO71DRAFT_489613</name>
</gene>
<proteinExistence type="predicted"/>
<dbReference type="AlphaFoldDB" id="A0A319CPS2"/>
<dbReference type="Proteomes" id="UP000247810">
    <property type="component" value="Unassembled WGS sequence"/>
</dbReference>
<dbReference type="STRING" id="1448320.A0A319CPS2"/>
<keyword evidence="3" id="KW-1185">Reference proteome</keyword>
<dbReference type="InterPro" id="IPR001155">
    <property type="entry name" value="OxRdtase_FMN_N"/>
</dbReference>
<evidence type="ECO:0000313" key="2">
    <source>
        <dbReference type="EMBL" id="PYH87385.1"/>
    </source>
</evidence>
<dbReference type="Pfam" id="PF00724">
    <property type="entry name" value="Oxidored_FMN"/>
    <property type="match status" value="1"/>
</dbReference>
<name>A0A319CPS2_9EURO</name>
<dbReference type="GO" id="GO:0010181">
    <property type="term" value="F:FMN binding"/>
    <property type="evidence" value="ECO:0007669"/>
    <property type="project" value="InterPro"/>
</dbReference>
<feature type="non-terminal residue" evidence="2">
    <location>
        <position position="73"/>
    </location>
</feature>
<dbReference type="InterPro" id="IPR013785">
    <property type="entry name" value="Aldolase_TIM"/>
</dbReference>
<evidence type="ECO:0000259" key="1">
    <source>
        <dbReference type="Pfam" id="PF00724"/>
    </source>
</evidence>
<feature type="domain" description="NADH:flavin oxidoreductase/NADH oxidase N-terminal" evidence="1">
    <location>
        <begin position="10"/>
        <end position="70"/>
    </location>
</feature>
<dbReference type="GO" id="GO:0003959">
    <property type="term" value="F:NADPH dehydrogenase activity"/>
    <property type="evidence" value="ECO:0007669"/>
    <property type="project" value="TreeGrafter"/>
</dbReference>
<organism evidence="2 3">
    <name type="scientific">Aspergillus ellipticus CBS 707.79</name>
    <dbReference type="NCBI Taxonomy" id="1448320"/>
    <lineage>
        <taxon>Eukaryota</taxon>
        <taxon>Fungi</taxon>
        <taxon>Dikarya</taxon>
        <taxon>Ascomycota</taxon>
        <taxon>Pezizomycotina</taxon>
        <taxon>Eurotiomycetes</taxon>
        <taxon>Eurotiomycetidae</taxon>
        <taxon>Eurotiales</taxon>
        <taxon>Aspergillaceae</taxon>
        <taxon>Aspergillus</taxon>
        <taxon>Aspergillus subgen. Circumdati</taxon>
    </lineage>
</organism>
<dbReference type="PANTHER" id="PTHR22893:SF129">
    <property type="entry name" value="FLAVIN OXIDOREDUCTASE HXNT"/>
    <property type="match status" value="1"/>
</dbReference>
<protein>
    <submittedName>
        <fullName evidence="2">FMN-linked oxidoreductase</fullName>
    </submittedName>
</protein>
<dbReference type="VEuPathDB" id="FungiDB:BO71DRAFT_489613"/>
<dbReference type="OrthoDB" id="276546at2759"/>
<evidence type="ECO:0000313" key="3">
    <source>
        <dbReference type="Proteomes" id="UP000247810"/>
    </source>
</evidence>
<sequence>MGSITTSDALFQPLRLGALALSHRVIQAPCTRMRATKDSEGVFVPNALMAEYYGQRASPGGMLFTEATPISRY</sequence>
<dbReference type="InterPro" id="IPR045247">
    <property type="entry name" value="Oye-like"/>
</dbReference>
<accession>A0A319CPS2</accession>
<reference evidence="2 3" key="1">
    <citation type="submission" date="2018-02" db="EMBL/GenBank/DDBJ databases">
        <title>The genomes of Aspergillus section Nigri reveals drivers in fungal speciation.</title>
        <authorList>
            <consortium name="DOE Joint Genome Institute"/>
            <person name="Vesth T.C."/>
            <person name="Nybo J."/>
            <person name="Theobald S."/>
            <person name="Brandl J."/>
            <person name="Frisvad J.C."/>
            <person name="Nielsen K.F."/>
            <person name="Lyhne E.K."/>
            <person name="Kogle M.E."/>
            <person name="Kuo A."/>
            <person name="Riley R."/>
            <person name="Clum A."/>
            <person name="Nolan M."/>
            <person name="Lipzen A."/>
            <person name="Salamov A."/>
            <person name="Henrissat B."/>
            <person name="Wiebenga A."/>
            <person name="De vries R.P."/>
            <person name="Grigoriev I.V."/>
            <person name="Mortensen U.H."/>
            <person name="Andersen M.R."/>
            <person name="Baker S.E."/>
        </authorList>
    </citation>
    <scope>NUCLEOTIDE SEQUENCE [LARGE SCALE GENOMIC DNA]</scope>
    <source>
        <strain evidence="2 3">CBS 707.79</strain>
    </source>
</reference>
<dbReference type="EMBL" id="KZ826266">
    <property type="protein sequence ID" value="PYH87385.1"/>
    <property type="molecule type" value="Genomic_DNA"/>
</dbReference>
<dbReference type="Gene3D" id="3.20.20.70">
    <property type="entry name" value="Aldolase class I"/>
    <property type="match status" value="1"/>
</dbReference>
<dbReference type="SUPFAM" id="SSF51395">
    <property type="entry name" value="FMN-linked oxidoreductases"/>
    <property type="match status" value="1"/>
</dbReference>